<evidence type="ECO:0000313" key="2">
    <source>
        <dbReference type="Proteomes" id="UP000269374"/>
    </source>
</evidence>
<gene>
    <name evidence="1" type="ORF">D7I46_00995</name>
</gene>
<accession>A0A387BFA4</accession>
<proteinExistence type="predicted"/>
<dbReference type="AlphaFoldDB" id="A0A387BFA4"/>
<reference evidence="1 2" key="1">
    <citation type="submission" date="2018-09" db="EMBL/GenBank/DDBJ databases">
        <title>Genome sequencing of strain 1JSPR-7.</title>
        <authorList>
            <person name="Heo J."/>
            <person name="Kim S.-J."/>
            <person name="Kwon S.-W."/>
        </authorList>
    </citation>
    <scope>NUCLEOTIDE SEQUENCE [LARGE SCALE GENOMIC DNA]</scope>
    <source>
        <strain evidence="1 2">1JSPR-7</strain>
    </source>
</reference>
<organism evidence="1 2">
    <name type="scientific">Lactococcus allomyrinae</name>
    <dbReference type="NCBI Taxonomy" id="2419773"/>
    <lineage>
        <taxon>Bacteria</taxon>
        <taxon>Bacillati</taxon>
        <taxon>Bacillota</taxon>
        <taxon>Bacilli</taxon>
        <taxon>Lactobacillales</taxon>
        <taxon>Streptococcaceae</taxon>
        <taxon>Lactococcus</taxon>
    </lineage>
</organism>
<evidence type="ECO:0000313" key="1">
    <source>
        <dbReference type="EMBL" id="AYF99785.1"/>
    </source>
</evidence>
<dbReference type="EMBL" id="CP032627">
    <property type="protein sequence ID" value="AYF99785.1"/>
    <property type="molecule type" value="Genomic_DNA"/>
</dbReference>
<keyword evidence="2" id="KW-1185">Reference proteome</keyword>
<dbReference type="KEGG" id="lact:D7I46_00995"/>
<name>A0A387BFA4_9LACT</name>
<dbReference type="Proteomes" id="UP000269374">
    <property type="component" value="Chromosome"/>
</dbReference>
<protein>
    <submittedName>
        <fullName evidence="1">Uncharacterized protein</fullName>
    </submittedName>
</protein>
<sequence length="65" mass="7222">MLKSVSGESWEILFLAQSLKAIGAKRVATLSRACWDCRIIKRSKTLFGEKPGQYFGEIECNLVSG</sequence>